<proteinExistence type="predicted"/>
<gene>
    <name evidence="1" type="ORF">TGAM01_v208770</name>
</gene>
<dbReference type="RefSeq" id="XP_024404832.1">
    <property type="nucleotide sequence ID" value="XM_024550404.1"/>
</dbReference>
<dbReference type="AlphaFoldDB" id="A0A2P4ZDC0"/>
<sequence>MGTLMETFRGGKLARDKRPEYGHISAMNLR</sequence>
<organism evidence="1 2">
    <name type="scientific">Trichoderma gamsii</name>
    <dbReference type="NCBI Taxonomy" id="398673"/>
    <lineage>
        <taxon>Eukaryota</taxon>
        <taxon>Fungi</taxon>
        <taxon>Dikarya</taxon>
        <taxon>Ascomycota</taxon>
        <taxon>Pezizomycotina</taxon>
        <taxon>Sordariomycetes</taxon>
        <taxon>Hypocreomycetidae</taxon>
        <taxon>Hypocreales</taxon>
        <taxon>Hypocreaceae</taxon>
        <taxon>Trichoderma</taxon>
    </lineage>
</organism>
<evidence type="ECO:0000313" key="2">
    <source>
        <dbReference type="Proteomes" id="UP000054821"/>
    </source>
</evidence>
<comment type="caution">
    <text evidence="1">The sequence shown here is derived from an EMBL/GenBank/DDBJ whole genome shotgun (WGS) entry which is preliminary data.</text>
</comment>
<dbReference type="Proteomes" id="UP000054821">
    <property type="component" value="Unassembled WGS sequence"/>
</dbReference>
<accession>A0A2P4ZDC0</accession>
<evidence type="ECO:0000313" key="1">
    <source>
        <dbReference type="EMBL" id="PON22287.1"/>
    </source>
</evidence>
<protein>
    <submittedName>
        <fullName evidence="1">Uncharacterized protein</fullName>
    </submittedName>
</protein>
<dbReference type="EMBL" id="JPDN02000039">
    <property type="protein sequence ID" value="PON22287.1"/>
    <property type="molecule type" value="Genomic_DNA"/>
</dbReference>
<dbReference type="GeneID" id="36347798"/>
<keyword evidence="2" id="KW-1185">Reference proteome</keyword>
<name>A0A2P4ZDC0_9HYPO</name>
<reference evidence="1 2" key="1">
    <citation type="journal article" date="2016" name="Genome Announc.">
        <title>Draft Whole-Genome Sequence of Trichoderma gamsii T6085, a Promising Biocontrol Agent of Fusarium Head Blight on Wheat.</title>
        <authorList>
            <person name="Baroncelli R."/>
            <person name="Zapparata A."/>
            <person name="Piaggeschi G."/>
            <person name="Sarrocco S."/>
            <person name="Vannacci G."/>
        </authorList>
    </citation>
    <scope>NUCLEOTIDE SEQUENCE [LARGE SCALE GENOMIC DNA]</scope>
    <source>
        <strain evidence="1 2">T6085</strain>
    </source>
</reference>